<dbReference type="InterPro" id="IPR029021">
    <property type="entry name" value="Prot-tyrosine_phosphatase-like"/>
</dbReference>
<accession>A0ABX8ZU47</accession>
<proteinExistence type="predicted"/>
<protein>
    <submittedName>
        <fullName evidence="2">TIGR01244 family phosphatase</fullName>
    </submittedName>
</protein>
<dbReference type="Gene3D" id="3.90.190.10">
    <property type="entry name" value="Protein tyrosine phosphatase superfamily"/>
    <property type="match status" value="1"/>
</dbReference>
<dbReference type="Pfam" id="PF04273">
    <property type="entry name" value="BLH_phosphatase"/>
    <property type="match status" value="1"/>
</dbReference>
<organism evidence="2 3">
    <name type="scientific">Qipengyuania aurantiaca</name>
    <dbReference type="NCBI Taxonomy" id="2867233"/>
    <lineage>
        <taxon>Bacteria</taxon>
        <taxon>Pseudomonadati</taxon>
        <taxon>Pseudomonadota</taxon>
        <taxon>Alphaproteobacteria</taxon>
        <taxon>Sphingomonadales</taxon>
        <taxon>Erythrobacteraceae</taxon>
        <taxon>Qipengyuania</taxon>
    </lineage>
</organism>
<sequence>MADFKRLTDTMLASGQIAPEDVAEAAKQGVSLIINNRPDGEAPGQPTGAEIQAAARQHGIAYKSIPVSSAGFSLPQVDEMRSALASTRGTALAFCRSGTRSTFLWSMAQAKDGRDIETVAGEARRAGYDISSIRPTMDLLSKS</sequence>
<feature type="domain" description="Beta-lactamase hydrolase-like protein phosphatase-like" evidence="1">
    <location>
        <begin position="3"/>
        <end position="111"/>
    </location>
</feature>
<name>A0ABX8ZU47_9SPHN</name>
<evidence type="ECO:0000313" key="3">
    <source>
        <dbReference type="Proteomes" id="UP000824281"/>
    </source>
</evidence>
<reference evidence="2 3" key="1">
    <citation type="submission" date="2021-08" db="EMBL/GenBank/DDBJ databases">
        <title>Comparative Genomics Analysis of the Genus Qipengyuania Reveals Extensive Genetic Diversity and Metabolic Versatility, Including the Description of Fifteen Novel Species.</title>
        <authorList>
            <person name="Liu Y."/>
        </authorList>
    </citation>
    <scope>NUCLEOTIDE SEQUENCE [LARGE SCALE GENOMIC DNA]</scope>
    <source>
        <strain evidence="2 3">1NDH13</strain>
    </source>
</reference>
<dbReference type="EMBL" id="CP081295">
    <property type="protein sequence ID" value="QZD90678.1"/>
    <property type="molecule type" value="Genomic_DNA"/>
</dbReference>
<evidence type="ECO:0000259" key="1">
    <source>
        <dbReference type="Pfam" id="PF04273"/>
    </source>
</evidence>
<dbReference type="SUPFAM" id="SSF52799">
    <property type="entry name" value="(Phosphotyrosine protein) phosphatases II"/>
    <property type="match status" value="1"/>
</dbReference>
<dbReference type="InterPro" id="IPR005939">
    <property type="entry name" value="BLH_phosphatase-like"/>
</dbReference>
<keyword evidence="3" id="KW-1185">Reference proteome</keyword>
<gene>
    <name evidence="2" type="ORF">K3148_04605</name>
</gene>
<evidence type="ECO:0000313" key="2">
    <source>
        <dbReference type="EMBL" id="QZD90678.1"/>
    </source>
</evidence>
<dbReference type="NCBIfam" id="TIGR01244">
    <property type="entry name" value="TIGR01244 family sulfur transferase"/>
    <property type="match status" value="1"/>
</dbReference>
<dbReference type="RefSeq" id="WP_221426141.1">
    <property type="nucleotide sequence ID" value="NZ_CP081295.1"/>
</dbReference>
<dbReference type="Proteomes" id="UP000824281">
    <property type="component" value="Chromosome"/>
</dbReference>